<dbReference type="AlphaFoldDB" id="A0A4Q9PC61"/>
<accession>A0A4Q9PC61</accession>
<name>A0A4Q9PC61_9APHY</name>
<reference evidence="1 2" key="1">
    <citation type="submission" date="2019-01" db="EMBL/GenBank/DDBJ databases">
        <title>Draft genome sequences of three monokaryotic isolates of the white-rot basidiomycete fungus Dichomitus squalens.</title>
        <authorList>
            <consortium name="DOE Joint Genome Institute"/>
            <person name="Lopez S.C."/>
            <person name="Andreopoulos B."/>
            <person name="Pangilinan J."/>
            <person name="Lipzen A."/>
            <person name="Riley R."/>
            <person name="Ahrendt S."/>
            <person name="Ng V."/>
            <person name="Barry K."/>
            <person name="Daum C."/>
            <person name="Grigoriev I.V."/>
            <person name="Hilden K.S."/>
            <person name="Makela M.R."/>
            <person name="de Vries R.P."/>
        </authorList>
    </citation>
    <scope>NUCLEOTIDE SEQUENCE [LARGE SCALE GENOMIC DNA]</scope>
    <source>
        <strain evidence="1 2">CBS 464.89</strain>
    </source>
</reference>
<sequence length="59" mass="7036">MTSMQTNGVKRGRTLPVHNACSQAYGKEVEWSWHWYWCLRAQRHTRCHTSATPRKMVQF</sequence>
<keyword evidence="2" id="KW-1185">Reference proteome</keyword>
<proteinExistence type="predicted"/>
<protein>
    <submittedName>
        <fullName evidence="1">Uncharacterized protein</fullName>
    </submittedName>
</protein>
<dbReference type="EMBL" id="ML145256">
    <property type="protein sequence ID" value="TBU52329.1"/>
    <property type="molecule type" value="Genomic_DNA"/>
</dbReference>
<organism evidence="1 2">
    <name type="scientific">Dichomitus squalens</name>
    <dbReference type="NCBI Taxonomy" id="114155"/>
    <lineage>
        <taxon>Eukaryota</taxon>
        <taxon>Fungi</taxon>
        <taxon>Dikarya</taxon>
        <taxon>Basidiomycota</taxon>
        <taxon>Agaricomycotina</taxon>
        <taxon>Agaricomycetes</taxon>
        <taxon>Polyporales</taxon>
        <taxon>Polyporaceae</taxon>
        <taxon>Dichomitus</taxon>
    </lineage>
</organism>
<dbReference type="Proteomes" id="UP000292082">
    <property type="component" value="Unassembled WGS sequence"/>
</dbReference>
<evidence type="ECO:0000313" key="2">
    <source>
        <dbReference type="Proteomes" id="UP000292082"/>
    </source>
</evidence>
<gene>
    <name evidence="1" type="ORF">BD310DRAFT_940502</name>
</gene>
<evidence type="ECO:0000313" key="1">
    <source>
        <dbReference type="EMBL" id="TBU52329.1"/>
    </source>
</evidence>